<keyword evidence="2" id="KW-1133">Transmembrane helix</keyword>
<dbReference type="GeneID" id="14694451"/>
<keyword evidence="4" id="KW-1185">Reference proteome</keyword>
<dbReference type="EMBL" id="DF157104">
    <property type="protein sequence ID" value="GAB68078.1"/>
    <property type="molecule type" value="Genomic_DNA"/>
</dbReference>
<evidence type="ECO:0000313" key="3">
    <source>
        <dbReference type="EMBL" id="GAB68078.1"/>
    </source>
</evidence>
<dbReference type="VEuPathDB" id="PlasmoDB:PCYB_126430"/>
<dbReference type="PhylomeDB" id="K6ULW6"/>
<dbReference type="eggNOG" id="ENOG502STFF">
    <property type="taxonomic scope" value="Eukaryota"/>
</dbReference>
<organism evidence="3 4">
    <name type="scientific">Plasmodium cynomolgi (strain B)</name>
    <dbReference type="NCBI Taxonomy" id="1120755"/>
    <lineage>
        <taxon>Eukaryota</taxon>
        <taxon>Sar</taxon>
        <taxon>Alveolata</taxon>
        <taxon>Apicomplexa</taxon>
        <taxon>Aconoidasida</taxon>
        <taxon>Haemosporida</taxon>
        <taxon>Plasmodiidae</taxon>
        <taxon>Plasmodium</taxon>
        <taxon>Plasmodium (Plasmodium)</taxon>
    </lineage>
</organism>
<gene>
    <name evidence="3" type="ORF">PCYB_126430</name>
</gene>
<dbReference type="Proteomes" id="UP000006319">
    <property type="component" value="Chromosome 12"/>
</dbReference>
<feature type="compositionally biased region" description="Basic residues" evidence="1">
    <location>
        <begin position="1"/>
        <end position="11"/>
    </location>
</feature>
<keyword evidence="2" id="KW-0812">Transmembrane</keyword>
<evidence type="ECO:0000256" key="2">
    <source>
        <dbReference type="SAM" id="Phobius"/>
    </source>
</evidence>
<keyword evidence="2" id="KW-0472">Membrane</keyword>
<dbReference type="RefSeq" id="XP_004224025.1">
    <property type="nucleotide sequence ID" value="XM_004223977.1"/>
</dbReference>
<reference evidence="3 4" key="1">
    <citation type="journal article" date="2012" name="Nat. Genet.">
        <title>Plasmodium cynomolgi genome sequences provide insight into Plasmodium vivax and the monkey malaria clade.</title>
        <authorList>
            <person name="Tachibana S."/>
            <person name="Sullivan S.A."/>
            <person name="Kawai S."/>
            <person name="Nakamura S."/>
            <person name="Kim H.R."/>
            <person name="Goto N."/>
            <person name="Arisue N."/>
            <person name="Palacpac N.M.Q."/>
            <person name="Honma H."/>
            <person name="Yagi M."/>
            <person name="Tougan T."/>
            <person name="Katakai Y."/>
            <person name="Kaneko O."/>
            <person name="Mita T."/>
            <person name="Kita K."/>
            <person name="Yasutomi Y."/>
            <person name="Sutton P.L."/>
            <person name="Shakhbatyan R."/>
            <person name="Horii T."/>
            <person name="Yasunaga T."/>
            <person name="Barnwell J.W."/>
            <person name="Escalante A.A."/>
            <person name="Carlton J.M."/>
            <person name="Tanabe K."/>
        </authorList>
    </citation>
    <scope>NUCLEOTIDE SEQUENCE [LARGE SCALE GENOMIC DNA]</scope>
    <source>
        <strain evidence="3 4">B</strain>
    </source>
</reference>
<evidence type="ECO:0000313" key="4">
    <source>
        <dbReference type="Proteomes" id="UP000006319"/>
    </source>
</evidence>
<evidence type="ECO:0000256" key="1">
    <source>
        <dbReference type="SAM" id="MobiDB-lite"/>
    </source>
</evidence>
<dbReference type="OMA" id="CVDYFCN"/>
<feature type="region of interest" description="Disordered" evidence="1">
    <location>
        <begin position="1"/>
        <end position="26"/>
    </location>
</feature>
<dbReference type="AlphaFoldDB" id="K6ULW6"/>
<dbReference type="KEGG" id="pcy:PCYB_126430"/>
<proteinExistence type="predicted"/>
<protein>
    <submittedName>
        <fullName evidence="3">Uncharacterized protein</fullName>
    </submittedName>
</protein>
<accession>K6ULW6</accession>
<feature type="compositionally biased region" description="Low complexity" evidence="1">
    <location>
        <begin position="12"/>
        <end position="25"/>
    </location>
</feature>
<sequence length="411" mass="47847">MLRISGRRCKHSASAASTKWKSSESPGTQYRKISLKWDETNISLHVFDLVPRNKNNGEMLEMKSMNIIKDMSKTNYDFAVFGIGYVDYDKILKSFNRAELVRRKMIDSIHTNMKKVNGQYISLIQQCLLLNVPHFCLGRDRVTELASIGTAIFSNPKEIFSLVYYFLINSDKAVSASSDVPPPRGDEHKKDVIELNLENHAPHFYHALIVENALYLIYNLHAILLKVFRSKFYVPPNDSFQNRSSNKNQMKKTELYAEYELCPEKKEVKILVVCDTICVDYFCNYVKKNLHLWKNITPFYHEIFALEKKNTYKFSLSLFLFIFAPVAWTLTLLLRYLYHLWIEYFTKGKVITVGGDAFFQDSKLIDTSDDNPDLDKNYHELLTSLHHDKAEFETVSLLGGFLQWFKNKSRS</sequence>
<feature type="transmembrane region" description="Helical" evidence="2">
    <location>
        <begin position="318"/>
        <end position="338"/>
    </location>
</feature>
<dbReference type="OrthoDB" id="332498at2759"/>
<name>K6ULW6_PLACD</name>